<protein>
    <submittedName>
        <fullName evidence="1">Uncharacterized protein</fullName>
    </submittedName>
</protein>
<dbReference type="AlphaFoldDB" id="A0A5C3DVW0"/>
<dbReference type="Proteomes" id="UP000324022">
    <property type="component" value="Unassembled WGS sequence"/>
</dbReference>
<accession>A0A5C3DVW0</accession>
<name>A0A5C3DVW0_9BASI</name>
<keyword evidence="2" id="KW-1185">Reference proteome</keyword>
<reference evidence="1 2" key="1">
    <citation type="submission" date="2018-03" db="EMBL/GenBank/DDBJ databases">
        <authorList>
            <person name="Guldener U."/>
        </authorList>
    </citation>
    <scope>NUCLEOTIDE SEQUENCE [LARGE SCALE GENOMIC DNA]</scope>
    <source>
        <strain evidence="1 2">NBRC100155</strain>
    </source>
</reference>
<gene>
    <name evidence="1" type="ORF">UTRI_01241</name>
</gene>
<evidence type="ECO:0000313" key="2">
    <source>
        <dbReference type="Proteomes" id="UP000324022"/>
    </source>
</evidence>
<proteinExistence type="predicted"/>
<organism evidence="1 2">
    <name type="scientific">Ustilago trichophora</name>
    <dbReference type="NCBI Taxonomy" id="86804"/>
    <lineage>
        <taxon>Eukaryota</taxon>
        <taxon>Fungi</taxon>
        <taxon>Dikarya</taxon>
        <taxon>Basidiomycota</taxon>
        <taxon>Ustilaginomycotina</taxon>
        <taxon>Ustilaginomycetes</taxon>
        <taxon>Ustilaginales</taxon>
        <taxon>Ustilaginaceae</taxon>
        <taxon>Ustilago</taxon>
    </lineage>
</organism>
<dbReference type="EMBL" id="OOIN01000004">
    <property type="protein sequence ID" value="SPO22563.1"/>
    <property type="molecule type" value="Genomic_DNA"/>
</dbReference>
<evidence type="ECO:0000313" key="1">
    <source>
        <dbReference type="EMBL" id="SPO22563.1"/>
    </source>
</evidence>
<sequence length="141" mass="15589">MVQRDERAALVREQKAVNYERVCIAGAVSALERLFICWWKAKVEGRKLAQDERRMVQVEGRTQHSAVDSLMSLRSRAGVVGKDGGLQVRVQVGGGGVCVGECSAADEAAAMVRHGSVALCREERWRPGWRIEEETPLLEIA</sequence>